<evidence type="ECO:0000256" key="2">
    <source>
        <dbReference type="ARBA" id="ARBA00010541"/>
    </source>
</evidence>
<sequence>MDLLDVVILLLLTSGLFSGYRRGISWVGPSLIGLVVGIVVGAAAAPPLAAVFSKQPNVQPLITSGLFLGIVLIIQGIGTTVGFRARVRSLRTRFAQWDSAMGAVLAALGVLAGSWYLGLTFSQSPWTALDTQISGSAIEKALDGFAPRPPGFLATLENSLRNNSFPNPFSAIAPIAPPPASIPPLVDTPGIRAARAVTSKVVAFGCGGAEAGSAWPIGKDDVVTNAHVVAGSQHVELDTTDGATHPATVVFFDPDTDVAVLHVPHLAEAALPMASTDPARGVTGAAIGYPGGQNEKVVSAEVRGTETARGYNIYNSSLVSRDIEVLAAQIIPGNSGGPLVDKAGVVQGLVFAASTTDPSEGYALTITQIAGDLQKGLGHTEEVSTQQCTNA</sequence>
<dbReference type="InterPro" id="IPR001940">
    <property type="entry name" value="Peptidase_S1C"/>
</dbReference>
<dbReference type="EMBL" id="QHBU01000037">
    <property type="protein sequence ID" value="PZR83383.1"/>
    <property type="molecule type" value="Genomic_DNA"/>
</dbReference>
<name>A0A2W5ZDG9_9BACT</name>
<dbReference type="AlphaFoldDB" id="A0A2W5ZDG9"/>
<dbReference type="InterPro" id="IPR047680">
    <property type="entry name" value="MarP-like"/>
</dbReference>
<dbReference type="PANTHER" id="PTHR43343">
    <property type="entry name" value="PEPTIDASE S12"/>
    <property type="match status" value="1"/>
</dbReference>
<dbReference type="Pfam" id="PF02674">
    <property type="entry name" value="Colicin_V"/>
    <property type="match status" value="1"/>
</dbReference>
<keyword evidence="7 8" id="KW-0472">Membrane</keyword>
<organism evidence="10 11">
    <name type="scientific">Candidatus Aeolococcus gillhamiae</name>
    <dbReference type="NCBI Taxonomy" id="3127015"/>
    <lineage>
        <taxon>Bacteria</taxon>
        <taxon>Bacillati</taxon>
        <taxon>Candidatus Dormiibacterota</taxon>
        <taxon>Candidatus Dormibacteria</taxon>
        <taxon>Candidatus Aeolococcales</taxon>
        <taxon>Candidatus Aeolococcaceae</taxon>
        <taxon>Candidatus Aeolococcus</taxon>
    </lineage>
</organism>
<dbReference type="GO" id="GO:0004252">
    <property type="term" value="F:serine-type endopeptidase activity"/>
    <property type="evidence" value="ECO:0007669"/>
    <property type="project" value="InterPro"/>
</dbReference>
<dbReference type="PRINTS" id="PR00834">
    <property type="entry name" value="PROTEASES2C"/>
</dbReference>
<comment type="caution">
    <text evidence="10">The sequence shown here is derived from an EMBL/GenBank/DDBJ whole genome shotgun (WGS) entry which is preliminary data.</text>
</comment>
<evidence type="ECO:0000256" key="4">
    <source>
        <dbReference type="ARBA" id="ARBA00022692"/>
    </source>
</evidence>
<dbReference type="Proteomes" id="UP000248724">
    <property type="component" value="Unassembled WGS sequence"/>
</dbReference>
<evidence type="ECO:0000256" key="6">
    <source>
        <dbReference type="ARBA" id="ARBA00022989"/>
    </source>
</evidence>
<feature type="transmembrane region" description="Helical" evidence="8">
    <location>
        <begin position="31"/>
        <end position="52"/>
    </location>
</feature>
<keyword evidence="6 8" id="KW-1133">Transmembrane helix</keyword>
<dbReference type="Gene3D" id="2.40.10.10">
    <property type="entry name" value="Trypsin-like serine proteases"/>
    <property type="match status" value="2"/>
</dbReference>
<keyword evidence="4 8" id="KW-0812">Transmembrane</keyword>
<dbReference type="SUPFAM" id="SSF50494">
    <property type="entry name" value="Trypsin-like serine proteases"/>
    <property type="match status" value="1"/>
</dbReference>
<reference evidence="9 12" key="3">
    <citation type="submission" date="2020-10" db="EMBL/GenBank/DDBJ databases">
        <title>Ca. Dormibacterota MAGs.</title>
        <authorList>
            <person name="Montgomery K."/>
        </authorList>
    </citation>
    <scope>NUCLEOTIDE SEQUENCE [LARGE SCALE GENOMIC DNA]</scope>
    <source>
        <strain evidence="9">SC8812_S17_18</strain>
    </source>
</reference>
<evidence type="ECO:0000256" key="3">
    <source>
        <dbReference type="ARBA" id="ARBA00022670"/>
    </source>
</evidence>
<keyword evidence="3 9" id="KW-0645">Protease</keyword>
<evidence type="ECO:0000313" key="9">
    <source>
        <dbReference type="EMBL" id="MBJ7594403.1"/>
    </source>
</evidence>
<evidence type="ECO:0000313" key="11">
    <source>
        <dbReference type="Proteomes" id="UP000248724"/>
    </source>
</evidence>
<dbReference type="RefSeq" id="WP_337310566.1">
    <property type="nucleotide sequence ID" value="NZ_JAEKNS010000067.1"/>
</dbReference>
<evidence type="ECO:0000256" key="1">
    <source>
        <dbReference type="ARBA" id="ARBA00004141"/>
    </source>
</evidence>
<evidence type="ECO:0000313" key="12">
    <source>
        <dbReference type="Proteomes" id="UP000606991"/>
    </source>
</evidence>
<evidence type="ECO:0000256" key="8">
    <source>
        <dbReference type="SAM" id="Phobius"/>
    </source>
</evidence>
<dbReference type="Pfam" id="PF13365">
    <property type="entry name" value="Trypsin_2"/>
    <property type="match status" value="1"/>
</dbReference>
<dbReference type="EMBL" id="JAEKNS010000067">
    <property type="protein sequence ID" value="MBJ7594403.1"/>
    <property type="molecule type" value="Genomic_DNA"/>
</dbReference>
<dbReference type="NCBIfam" id="NF033740">
    <property type="entry name" value="MarP_fam_protase"/>
    <property type="match status" value="1"/>
</dbReference>
<accession>A0A2W5ZDG9</accession>
<dbReference type="InterPro" id="IPR051201">
    <property type="entry name" value="Chloro_Bact_Ser_Proteases"/>
</dbReference>
<keyword evidence="5" id="KW-0378">Hydrolase</keyword>
<dbReference type="InterPro" id="IPR003825">
    <property type="entry name" value="Colicin-V_CvpA"/>
</dbReference>
<dbReference type="Proteomes" id="UP000606991">
    <property type="component" value="Unassembled WGS sequence"/>
</dbReference>
<dbReference type="InterPro" id="IPR009003">
    <property type="entry name" value="Peptidase_S1_PA"/>
</dbReference>
<dbReference type="InterPro" id="IPR043504">
    <property type="entry name" value="Peptidase_S1_PA_chymotrypsin"/>
</dbReference>
<accession>A0A934K026</accession>
<dbReference type="PANTHER" id="PTHR43343:SF3">
    <property type="entry name" value="PROTEASE DO-LIKE 8, CHLOROPLASTIC"/>
    <property type="match status" value="1"/>
</dbReference>
<reference evidence="10" key="2">
    <citation type="submission" date="2018-05" db="EMBL/GenBank/DDBJ databases">
        <authorList>
            <person name="Ferrari B."/>
        </authorList>
    </citation>
    <scope>NUCLEOTIDE SEQUENCE</scope>
    <source>
        <strain evidence="10">RRmetagenome_bin12</strain>
    </source>
</reference>
<protein>
    <submittedName>
        <fullName evidence="9">MarP family serine protease</fullName>
    </submittedName>
</protein>
<feature type="transmembrane region" description="Helical" evidence="8">
    <location>
        <begin position="64"/>
        <end position="85"/>
    </location>
</feature>
<proteinExistence type="inferred from homology"/>
<gene>
    <name evidence="10" type="ORF">DLM65_02085</name>
    <name evidence="9" type="ORF">JF886_05980</name>
</gene>
<dbReference type="GO" id="GO:0009403">
    <property type="term" value="P:toxin biosynthetic process"/>
    <property type="evidence" value="ECO:0007669"/>
    <property type="project" value="InterPro"/>
</dbReference>
<comment type="similarity">
    <text evidence="2">Belongs to the peptidase S1C family.</text>
</comment>
<reference evidence="10 11" key="1">
    <citation type="journal article" date="2017" name="Nature">
        <title>Atmospheric trace gases support primary production in Antarctic desert surface soil.</title>
        <authorList>
            <person name="Ji M."/>
            <person name="Greening C."/>
            <person name="Vanwonterghem I."/>
            <person name="Carere C.R."/>
            <person name="Bay S.K."/>
            <person name="Steen J.A."/>
            <person name="Montgomery K."/>
            <person name="Lines T."/>
            <person name="Beardall J."/>
            <person name="van Dorst J."/>
            <person name="Snape I."/>
            <person name="Stott M.B."/>
            <person name="Hugenholtz P."/>
            <person name="Ferrari B.C."/>
        </authorList>
    </citation>
    <scope>NUCLEOTIDE SEQUENCE [LARGE SCALE GENOMIC DNA]</scope>
    <source>
        <strain evidence="10">RRmetagenome_bin12</strain>
    </source>
</reference>
<comment type="subcellular location">
    <subcellularLocation>
        <location evidence="1">Membrane</location>
        <topology evidence="1">Multi-pass membrane protein</topology>
    </subcellularLocation>
</comment>
<feature type="transmembrane region" description="Helical" evidence="8">
    <location>
        <begin position="97"/>
        <end position="117"/>
    </location>
</feature>
<evidence type="ECO:0000313" key="10">
    <source>
        <dbReference type="EMBL" id="PZR83383.1"/>
    </source>
</evidence>
<evidence type="ECO:0000256" key="5">
    <source>
        <dbReference type="ARBA" id="ARBA00022801"/>
    </source>
</evidence>
<evidence type="ECO:0000256" key="7">
    <source>
        <dbReference type="ARBA" id="ARBA00023136"/>
    </source>
</evidence>
<dbReference type="GO" id="GO:0016020">
    <property type="term" value="C:membrane"/>
    <property type="evidence" value="ECO:0007669"/>
    <property type="project" value="UniProtKB-SubCell"/>
</dbReference>
<dbReference type="GO" id="GO:0006508">
    <property type="term" value="P:proteolysis"/>
    <property type="evidence" value="ECO:0007669"/>
    <property type="project" value="UniProtKB-KW"/>
</dbReference>